<comment type="subcellular location">
    <subcellularLocation>
        <location evidence="1">Membrane</location>
        <topology evidence="1">Multi-pass membrane protein</topology>
    </subcellularLocation>
</comment>
<feature type="transmembrane region" description="Helical" evidence="8">
    <location>
        <begin position="46"/>
        <end position="68"/>
    </location>
</feature>
<keyword evidence="5 8" id="KW-0812">Transmembrane</keyword>
<sequence length="368" mass="42434">MKVNVPHTPGKQIEAFYLFFIIHTLQIGAGLMGVPRYVFEMSKQDAWISVLIAGLYMHLIIYLMIHILKCYENADLFGIQVDLFGRVIGTLLGSVYLVYFFFLNFTVMLNYIEVVQVFIFPNFSQPLLSLMLIAIAIYAVLGGFRVAVGVSVVFFFATIWLIATIYVPIKMMDWNHFLPIMEASPTEILKGVYKTTYTIIGLEVLFFVYPFVKNKNKVSLPSHLAVFFTTFLVLLVTVVSIGFFAEDQLKQTVWATLTLFKVVSFPILERFDMIAISLWLLVILPNFIMITWLFTYGVKRLYRIPQRTSLYVYGGALFIGSFLVKYRVDINTITNYSAIAGFWIAFVYPILLFPLVWLKTRKRRSEQQ</sequence>
<dbReference type="NCBIfam" id="TIGR00912">
    <property type="entry name" value="2A0309"/>
    <property type="match status" value="1"/>
</dbReference>
<dbReference type="InterPro" id="IPR004761">
    <property type="entry name" value="Spore_GerAB"/>
</dbReference>
<keyword evidence="4" id="KW-0309">Germination</keyword>
<protein>
    <submittedName>
        <fullName evidence="9">GerAB/ArcD/ProY family transporter</fullName>
    </submittedName>
</protein>
<feature type="transmembrane region" description="Helical" evidence="8">
    <location>
        <begin position="123"/>
        <end position="141"/>
    </location>
</feature>
<evidence type="ECO:0000256" key="2">
    <source>
        <dbReference type="ARBA" id="ARBA00007998"/>
    </source>
</evidence>
<evidence type="ECO:0000313" key="9">
    <source>
        <dbReference type="EMBL" id="MFD1017625.1"/>
    </source>
</evidence>
<evidence type="ECO:0000256" key="4">
    <source>
        <dbReference type="ARBA" id="ARBA00022544"/>
    </source>
</evidence>
<dbReference type="EMBL" id="JBHTKL010000001">
    <property type="protein sequence ID" value="MFD1017625.1"/>
    <property type="molecule type" value="Genomic_DNA"/>
</dbReference>
<evidence type="ECO:0000256" key="7">
    <source>
        <dbReference type="ARBA" id="ARBA00023136"/>
    </source>
</evidence>
<evidence type="ECO:0000256" key="1">
    <source>
        <dbReference type="ARBA" id="ARBA00004141"/>
    </source>
</evidence>
<accession>A0ABW3KVE4</accession>
<evidence type="ECO:0000313" key="10">
    <source>
        <dbReference type="Proteomes" id="UP001596990"/>
    </source>
</evidence>
<evidence type="ECO:0000256" key="6">
    <source>
        <dbReference type="ARBA" id="ARBA00022989"/>
    </source>
</evidence>
<feature type="transmembrane region" description="Helical" evidence="8">
    <location>
        <begin position="310"/>
        <end position="328"/>
    </location>
</feature>
<feature type="transmembrane region" description="Helical" evidence="8">
    <location>
        <begin position="224"/>
        <end position="245"/>
    </location>
</feature>
<dbReference type="Proteomes" id="UP001596990">
    <property type="component" value="Unassembled WGS sequence"/>
</dbReference>
<keyword evidence="7 8" id="KW-0472">Membrane</keyword>
<gene>
    <name evidence="9" type="ORF">ACFQ2J_00325</name>
</gene>
<comment type="caution">
    <text evidence="9">The sequence shown here is derived from an EMBL/GenBank/DDBJ whole genome shotgun (WGS) entry which is preliminary data.</text>
</comment>
<evidence type="ECO:0000256" key="3">
    <source>
        <dbReference type="ARBA" id="ARBA00022448"/>
    </source>
</evidence>
<dbReference type="PANTHER" id="PTHR34975">
    <property type="entry name" value="SPORE GERMINATION PROTEIN A2"/>
    <property type="match status" value="1"/>
</dbReference>
<proteinExistence type="inferred from homology"/>
<feature type="transmembrane region" description="Helical" evidence="8">
    <location>
        <begin position="88"/>
        <end position="111"/>
    </location>
</feature>
<feature type="transmembrane region" description="Helical" evidence="8">
    <location>
        <begin position="340"/>
        <end position="358"/>
    </location>
</feature>
<dbReference type="PANTHER" id="PTHR34975:SF2">
    <property type="entry name" value="SPORE GERMINATION PROTEIN A2"/>
    <property type="match status" value="1"/>
</dbReference>
<keyword evidence="6 8" id="KW-1133">Transmembrane helix</keyword>
<keyword evidence="3" id="KW-0813">Transport</keyword>
<dbReference type="Pfam" id="PF03845">
    <property type="entry name" value="Spore_permease"/>
    <property type="match status" value="1"/>
</dbReference>
<name>A0ABW3KVE4_9BACI</name>
<reference evidence="10" key="1">
    <citation type="journal article" date="2019" name="Int. J. Syst. Evol. Microbiol.">
        <title>The Global Catalogue of Microorganisms (GCM) 10K type strain sequencing project: providing services to taxonomists for standard genome sequencing and annotation.</title>
        <authorList>
            <consortium name="The Broad Institute Genomics Platform"/>
            <consortium name="The Broad Institute Genome Sequencing Center for Infectious Disease"/>
            <person name="Wu L."/>
            <person name="Ma J."/>
        </authorList>
    </citation>
    <scope>NUCLEOTIDE SEQUENCE [LARGE SCALE GENOMIC DNA]</scope>
    <source>
        <strain evidence="10">CCUG 56607</strain>
    </source>
</reference>
<dbReference type="RefSeq" id="WP_386055508.1">
    <property type="nucleotide sequence ID" value="NZ_JBHTKL010000001.1"/>
</dbReference>
<organism evidence="9 10">
    <name type="scientific">Thalassobacillus hwangdonensis</name>
    <dbReference type="NCBI Taxonomy" id="546108"/>
    <lineage>
        <taxon>Bacteria</taxon>
        <taxon>Bacillati</taxon>
        <taxon>Bacillota</taxon>
        <taxon>Bacilli</taxon>
        <taxon>Bacillales</taxon>
        <taxon>Bacillaceae</taxon>
        <taxon>Thalassobacillus</taxon>
    </lineage>
</organism>
<keyword evidence="10" id="KW-1185">Reference proteome</keyword>
<feature type="transmembrane region" description="Helical" evidence="8">
    <location>
        <begin position="274"/>
        <end position="298"/>
    </location>
</feature>
<dbReference type="Gene3D" id="1.20.1740.10">
    <property type="entry name" value="Amino acid/polyamine transporter I"/>
    <property type="match status" value="1"/>
</dbReference>
<feature type="transmembrane region" description="Helical" evidence="8">
    <location>
        <begin position="15"/>
        <end position="34"/>
    </location>
</feature>
<evidence type="ECO:0000256" key="5">
    <source>
        <dbReference type="ARBA" id="ARBA00022692"/>
    </source>
</evidence>
<comment type="similarity">
    <text evidence="2">Belongs to the amino acid-polyamine-organocation (APC) superfamily. Spore germination protein (SGP) (TC 2.A.3.9) family.</text>
</comment>
<evidence type="ECO:0000256" key="8">
    <source>
        <dbReference type="SAM" id="Phobius"/>
    </source>
</evidence>
<feature type="transmembrane region" description="Helical" evidence="8">
    <location>
        <begin position="147"/>
        <end position="167"/>
    </location>
</feature>